<dbReference type="PANTHER" id="PTHR46268:SF6">
    <property type="entry name" value="UNIVERSAL STRESS PROTEIN UP12"/>
    <property type="match status" value="1"/>
</dbReference>
<evidence type="ECO:0000313" key="3">
    <source>
        <dbReference type="EMBL" id="MBB6143812.1"/>
    </source>
</evidence>
<dbReference type="CDD" id="cd00293">
    <property type="entry name" value="USP-like"/>
    <property type="match status" value="2"/>
</dbReference>
<dbReference type="Gene3D" id="3.40.50.620">
    <property type="entry name" value="HUPs"/>
    <property type="match status" value="2"/>
</dbReference>
<gene>
    <name evidence="3" type="ORF">HNQ77_001761</name>
</gene>
<accession>A0A841JQY9</accession>
<comment type="caution">
    <text evidence="3">The sequence shown here is derived from an EMBL/GenBank/DDBJ whole genome shotgun (WGS) entry which is preliminary data.</text>
</comment>
<evidence type="ECO:0000313" key="4">
    <source>
        <dbReference type="Proteomes" id="UP000538666"/>
    </source>
</evidence>
<name>A0A841JQY9_9BACT</name>
<evidence type="ECO:0000256" key="1">
    <source>
        <dbReference type="ARBA" id="ARBA00008791"/>
    </source>
</evidence>
<keyword evidence="4" id="KW-1185">Reference proteome</keyword>
<reference evidence="3 4" key="1">
    <citation type="submission" date="2020-08" db="EMBL/GenBank/DDBJ databases">
        <title>Genomic Encyclopedia of Type Strains, Phase IV (KMG-IV): sequencing the most valuable type-strain genomes for metagenomic binning, comparative biology and taxonomic classification.</title>
        <authorList>
            <person name="Goeker M."/>
        </authorList>
    </citation>
    <scope>NUCLEOTIDE SEQUENCE [LARGE SCALE GENOMIC DNA]</scope>
    <source>
        <strain evidence="3 4">DSM 103733</strain>
    </source>
</reference>
<dbReference type="PRINTS" id="PR01438">
    <property type="entry name" value="UNVRSLSTRESS"/>
</dbReference>
<dbReference type="EMBL" id="JACHEK010000003">
    <property type="protein sequence ID" value="MBB6143812.1"/>
    <property type="molecule type" value="Genomic_DNA"/>
</dbReference>
<sequence>MSLQVGNISTLPSRLLLATDLTDLQHTLPVAIDHALQYRAELRLIHVLPDVNSSDTNPSLLVHSDREGVQHHAETILEDAAKKARDAGVQCAWTMRTCHVADTIRQVVQEWGPDHVIIGSHGSQKAQQELLGSVAESIFREVEVPVLAIGPEVQHDGKFFSKDARVLFATALNRESRSVAESVLKFARIHQADLTMLHVLPEVAKAHPSASRVRSYAERMFQEILSGISAQETRPACMIERGHVAETILRVAGQGKFDLILLGAVSGASFRREIVPGTAYGVISRAPCPVLVLKEGTLLGTSGLPAAP</sequence>
<evidence type="ECO:0000259" key="2">
    <source>
        <dbReference type="Pfam" id="PF00582"/>
    </source>
</evidence>
<dbReference type="InterPro" id="IPR014729">
    <property type="entry name" value="Rossmann-like_a/b/a_fold"/>
</dbReference>
<dbReference type="Pfam" id="PF00582">
    <property type="entry name" value="Usp"/>
    <property type="match status" value="2"/>
</dbReference>
<dbReference type="PANTHER" id="PTHR46268">
    <property type="entry name" value="STRESS RESPONSE PROTEIN NHAX"/>
    <property type="match status" value="1"/>
</dbReference>
<dbReference type="SUPFAM" id="SSF52402">
    <property type="entry name" value="Adenine nucleotide alpha hydrolases-like"/>
    <property type="match status" value="2"/>
</dbReference>
<comment type="similarity">
    <text evidence="1">Belongs to the universal stress protein A family.</text>
</comment>
<dbReference type="InterPro" id="IPR006016">
    <property type="entry name" value="UspA"/>
</dbReference>
<feature type="domain" description="UspA" evidence="2">
    <location>
        <begin position="14"/>
        <end position="149"/>
    </location>
</feature>
<dbReference type="InterPro" id="IPR006015">
    <property type="entry name" value="Universal_stress_UspA"/>
</dbReference>
<feature type="domain" description="UspA" evidence="2">
    <location>
        <begin position="165"/>
        <end position="294"/>
    </location>
</feature>
<dbReference type="AlphaFoldDB" id="A0A841JQY9"/>
<dbReference type="Proteomes" id="UP000538666">
    <property type="component" value="Unassembled WGS sequence"/>
</dbReference>
<protein>
    <submittedName>
        <fullName evidence="3">Nucleotide-binding universal stress UspA family protein</fullName>
    </submittedName>
</protein>
<dbReference type="OrthoDB" id="115555at2"/>
<proteinExistence type="inferred from homology"/>
<dbReference type="RefSeq" id="WP_050058615.1">
    <property type="nucleotide sequence ID" value="NZ_JACHEK010000003.1"/>
</dbReference>
<organism evidence="3 4">
    <name type="scientific">Silvibacterium bohemicum</name>
    <dbReference type="NCBI Taxonomy" id="1577686"/>
    <lineage>
        <taxon>Bacteria</taxon>
        <taxon>Pseudomonadati</taxon>
        <taxon>Acidobacteriota</taxon>
        <taxon>Terriglobia</taxon>
        <taxon>Terriglobales</taxon>
        <taxon>Acidobacteriaceae</taxon>
        <taxon>Silvibacterium</taxon>
    </lineage>
</organism>